<name>A0A2T4UGT2_9ACTN</name>
<proteinExistence type="inferred from homology"/>
<dbReference type="Gene3D" id="3.40.50.720">
    <property type="entry name" value="NAD(P)-binding Rossmann-like Domain"/>
    <property type="match status" value="1"/>
</dbReference>
<keyword evidence="2" id="KW-0560">Oxidoreductase</keyword>
<dbReference type="GO" id="GO:0016020">
    <property type="term" value="C:membrane"/>
    <property type="evidence" value="ECO:0007669"/>
    <property type="project" value="TreeGrafter"/>
</dbReference>
<sequence length="233" mass="24026">MGLDEQRILITGATGALGTQLARELSARGAELALLGRDRGRLEELADELGGAPVACFEATRVGSCRPAVDALAAALGGLDGCMIAHGVAAFGDARELDDEIAEQLMAVNATSAIAVLRAAAAHIDGPGRLGAVTAVVAEYPTAGLAAYSASKAALSAYLTAVRRELRRDHISVLDARLPHLDTRFADHALAGTPPKLPEGLSAAEVAVTVVDAYESGAKELRWDLRARELAAA</sequence>
<dbReference type="RefSeq" id="WP_107566878.1">
    <property type="nucleotide sequence ID" value="NZ_PYYB01000001.1"/>
</dbReference>
<dbReference type="PRINTS" id="PR00081">
    <property type="entry name" value="GDHRDH"/>
</dbReference>
<dbReference type="PANTHER" id="PTHR44196:SF3">
    <property type="entry name" value="SHORT CHAIN DEHYDROGENASE FAMILY PROTEIN"/>
    <property type="match status" value="1"/>
</dbReference>
<dbReference type="InterPro" id="IPR002347">
    <property type="entry name" value="SDR_fam"/>
</dbReference>
<comment type="caution">
    <text evidence="3">The sequence shown here is derived from an EMBL/GenBank/DDBJ whole genome shotgun (WGS) entry which is preliminary data.</text>
</comment>
<keyword evidence="4" id="KW-1185">Reference proteome</keyword>
<evidence type="ECO:0000313" key="4">
    <source>
        <dbReference type="Proteomes" id="UP000240739"/>
    </source>
</evidence>
<comment type="similarity">
    <text evidence="1">Belongs to the short-chain dehydrogenases/reductases (SDR) family.</text>
</comment>
<dbReference type="Proteomes" id="UP000240739">
    <property type="component" value="Unassembled WGS sequence"/>
</dbReference>
<dbReference type="InterPro" id="IPR020904">
    <property type="entry name" value="Sc_DH/Rdtase_CS"/>
</dbReference>
<dbReference type="Pfam" id="PF00106">
    <property type="entry name" value="adh_short"/>
    <property type="match status" value="1"/>
</dbReference>
<dbReference type="SUPFAM" id="SSF51735">
    <property type="entry name" value="NAD(P)-binding Rossmann-fold domains"/>
    <property type="match status" value="1"/>
</dbReference>
<dbReference type="OrthoDB" id="3784334at2"/>
<evidence type="ECO:0000256" key="2">
    <source>
        <dbReference type="ARBA" id="ARBA00023002"/>
    </source>
</evidence>
<dbReference type="GO" id="GO:0016491">
    <property type="term" value="F:oxidoreductase activity"/>
    <property type="evidence" value="ECO:0007669"/>
    <property type="project" value="UniProtKB-KW"/>
</dbReference>
<dbReference type="AlphaFoldDB" id="A0A2T4UGT2"/>
<reference evidence="3 4" key="1">
    <citation type="submission" date="2018-03" db="EMBL/GenBank/DDBJ databases">
        <title>Aquarubrobacter algicola gen. nov., sp. nov., a novel actinobacterium isolated from shallow eutrophic lake during the end of cyanobacterial harmful algal blooms.</title>
        <authorList>
            <person name="Chun S.J."/>
        </authorList>
    </citation>
    <scope>NUCLEOTIDE SEQUENCE [LARGE SCALE GENOMIC DNA]</scope>
    <source>
        <strain evidence="3 4">Seoho-28</strain>
    </source>
</reference>
<dbReference type="PROSITE" id="PS00061">
    <property type="entry name" value="ADH_SHORT"/>
    <property type="match status" value="1"/>
</dbReference>
<organism evidence="3 4">
    <name type="scientific">Paraconexibacter algicola</name>
    <dbReference type="NCBI Taxonomy" id="2133960"/>
    <lineage>
        <taxon>Bacteria</taxon>
        <taxon>Bacillati</taxon>
        <taxon>Actinomycetota</taxon>
        <taxon>Thermoleophilia</taxon>
        <taxon>Solirubrobacterales</taxon>
        <taxon>Paraconexibacteraceae</taxon>
        <taxon>Paraconexibacter</taxon>
    </lineage>
</organism>
<accession>A0A2T4UGT2</accession>
<dbReference type="PANTHER" id="PTHR44196">
    <property type="entry name" value="DEHYDROGENASE/REDUCTASE SDR FAMILY MEMBER 7B"/>
    <property type="match status" value="1"/>
</dbReference>
<protein>
    <submittedName>
        <fullName evidence="3">Short-chain dehydrogenase</fullName>
    </submittedName>
</protein>
<gene>
    <name evidence="3" type="ORF">C7Y72_01615</name>
</gene>
<dbReference type="InterPro" id="IPR036291">
    <property type="entry name" value="NAD(P)-bd_dom_sf"/>
</dbReference>
<evidence type="ECO:0000256" key="1">
    <source>
        <dbReference type="ARBA" id="ARBA00006484"/>
    </source>
</evidence>
<evidence type="ECO:0000313" key="3">
    <source>
        <dbReference type="EMBL" id="PTL58440.1"/>
    </source>
</evidence>
<dbReference type="EMBL" id="PYYB01000001">
    <property type="protein sequence ID" value="PTL58440.1"/>
    <property type="molecule type" value="Genomic_DNA"/>
</dbReference>